<keyword evidence="3" id="KW-1185">Reference proteome</keyword>
<evidence type="ECO:0000313" key="2">
    <source>
        <dbReference type="EMBL" id="KAG6663417.1"/>
    </source>
</evidence>
<dbReference type="PANTHER" id="PTHR31225:SF251">
    <property type="entry name" value="(-)-GERMACRENE D SYNTHASE-LIKE ISOFORM X2"/>
    <property type="match status" value="1"/>
</dbReference>
<evidence type="ECO:0000259" key="1">
    <source>
        <dbReference type="Pfam" id="PF01397"/>
    </source>
</evidence>
<accession>A0A8T1R967</accession>
<dbReference type="AlphaFoldDB" id="A0A8T1R967"/>
<dbReference type="GO" id="GO:0016114">
    <property type="term" value="P:terpenoid biosynthetic process"/>
    <property type="evidence" value="ECO:0007669"/>
    <property type="project" value="InterPro"/>
</dbReference>
<comment type="caution">
    <text evidence="2">The sequence shown here is derived from an EMBL/GenBank/DDBJ whole genome shotgun (WGS) entry which is preliminary data.</text>
</comment>
<dbReference type="Pfam" id="PF01397">
    <property type="entry name" value="Terpene_synth"/>
    <property type="match status" value="1"/>
</dbReference>
<gene>
    <name evidence="2" type="ORF">CIPAW_02G025700</name>
</gene>
<dbReference type="Proteomes" id="UP000811609">
    <property type="component" value="Chromosome 2"/>
</dbReference>
<organism evidence="2 3">
    <name type="scientific">Carya illinoinensis</name>
    <name type="common">Pecan</name>
    <dbReference type="NCBI Taxonomy" id="32201"/>
    <lineage>
        <taxon>Eukaryota</taxon>
        <taxon>Viridiplantae</taxon>
        <taxon>Streptophyta</taxon>
        <taxon>Embryophyta</taxon>
        <taxon>Tracheophyta</taxon>
        <taxon>Spermatophyta</taxon>
        <taxon>Magnoliopsida</taxon>
        <taxon>eudicotyledons</taxon>
        <taxon>Gunneridae</taxon>
        <taxon>Pentapetalae</taxon>
        <taxon>rosids</taxon>
        <taxon>fabids</taxon>
        <taxon>Fagales</taxon>
        <taxon>Juglandaceae</taxon>
        <taxon>Carya</taxon>
    </lineage>
</organism>
<evidence type="ECO:0000313" key="3">
    <source>
        <dbReference type="Proteomes" id="UP000811609"/>
    </source>
</evidence>
<feature type="domain" description="Terpene synthase N-terminal" evidence="1">
    <location>
        <begin position="115"/>
        <end position="183"/>
    </location>
</feature>
<protein>
    <recommendedName>
        <fullName evidence="1">Terpene synthase N-terminal domain-containing protein</fullName>
    </recommendedName>
</protein>
<dbReference type="PANTHER" id="PTHR31225">
    <property type="entry name" value="OS04G0344100 PROTEIN-RELATED"/>
    <property type="match status" value="1"/>
</dbReference>
<proteinExistence type="predicted"/>
<dbReference type="InterPro" id="IPR001906">
    <property type="entry name" value="Terpene_synth_N"/>
</dbReference>
<name>A0A8T1R967_CARIL</name>
<sequence>MSLPVSSVALSQNGESSDAIRRTANFKPSIWGDRFVNNNIPEEQVIHVSKVREVEELIAEVRRELLASADQPSKQLNIIDVLQRLGVAYHFERHIGEALERIYASSGAIHDDNDLYNFKDEKGQFKASLRANIPGLLAFYEATHLRVHGEEILDEALSFTTTQLESVKSNLRNPLATQVTHALNQSLHKGIPRLESRVFITLYQEDTSHNKALRSQLRSLSPLA</sequence>
<dbReference type="InterPro" id="IPR050148">
    <property type="entry name" value="Terpene_synthase-like"/>
</dbReference>
<dbReference type="GO" id="GO:0010333">
    <property type="term" value="F:terpene synthase activity"/>
    <property type="evidence" value="ECO:0007669"/>
    <property type="project" value="InterPro"/>
</dbReference>
<dbReference type="EMBL" id="CM031810">
    <property type="protein sequence ID" value="KAG6663417.1"/>
    <property type="molecule type" value="Genomic_DNA"/>
</dbReference>
<reference evidence="2" key="1">
    <citation type="submission" date="2020-12" db="EMBL/GenBank/DDBJ databases">
        <title>WGS assembly of Carya illinoinensis cv. Pawnee.</title>
        <authorList>
            <person name="Platts A."/>
            <person name="Shu S."/>
            <person name="Wright S."/>
            <person name="Barry K."/>
            <person name="Edger P."/>
            <person name="Pires J.C."/>
            <person name="Schmutz J."/>
        </authorList>
    </citation>
    <scope>NUCLEOTIDE SEQUENCE</scope>
    <source>
        <tissue evidence="2">Leaf</tissue>
    </source>
</reference>